<evidence type="ECO:0000313" key="2">
    <source>
        <dbReference type="Proteomes" id="UP001162992"/>
    </source>
</evidence>
<protein>
    <submittedName>
        <fullName evidence="1">Uncharacterized protein</fullName>
    </submittedName>
</protein>
<accession>A0ACC2CAF5</accession>
<comment type="caution">
    <text evidence="1">The sequence shown here is derived from an EMBL/GenBank/DDBJ whole genome shotgun (WGS) entry which is preliminary data.</text>
</comment>
<dbReference type="Proteomes" id="UP001162992">
    <property type="component" value="Chromosome 11"/>
</dbReference>
<sequence length="520" mass="59376">MGKIRIILSRIIPFVWFTKLKELHRNIYRKRQRSIKASEKVSYIRRLQLLIRRLKAGKKDLCVPKSSMNQKSLDSFSRKTIQKNTAFSGNSRDGNDEEKLELPKCEIGTIKEVHLPERHKWNVVATIKNEIGSKNIVLRKRGDGRIKSLRSSSNPVSKAACCTPGHFGSDNKNYKLEGAASDLCNYRLSVSSVELSAETNDYDWDKDLASFASASSFTRSLEDESSVLKHDSSVLTQTKERSTELISDAQTSDSVSQTGKSTDLVCLTSWQNNASVDHDDRTASINRSKAQTKRSRGARRRALPATGSGKNLKTESHQKFCNPMLDNSWCSSILESTSKGWIDGFSCNLKPFERISHQRLRSSCTTKDSRLRRSDWKPEEKLAAVFRPRLASVCGCAQRDRRWKETEFTEALVKRKKTRRNREITAPNGGKRFMDEMRYANNESPTVSKVRNSVPVVKCSFDPYEELRVSMVEMIVKKELHETQDLDELLRCYLSLNPPSYHDLIVRTFKDVWQEILGHP</sequence>
<proteinExistence type="predicted"/>
<keyword evidence="2" id="KW-1185">Reference proteome</keyword>
<organism evidence="1 2">
    <name type="scientific">Diphasiastrum complanatum</name>
    <name type="common">Issler's clubmoss</name>
    <name type="synonym">Lycopodium complanatum</name>
    <dbReference type="NCBI Taxonomy" id="34168"/>
    <lineage>
        <taxon>Eukaryota</taxon>
        <taxon>Viridiplantae</taxon>
        <taxon>Streptophyta</taxon>
        <taxon>Embryophyta</taxon>
        <taxon>Tracheophyta</taxon>
        <taxon>Lycopodiopsida</taxon>
        <taxon>Lycopodiales</taxon>
        <taxon>Lycopodiaceae</taxon>
        <taxon>Lycopodioideae</taxon>
        <taxon>Diphasiastrum</taxon>
    </lineage>
</organism>
<name>A0ACC2CAF5_DIPCM</name>
<gene>
    <name evidence="1" type="ORF">O6H91_11G073500</name>
</gene>
<dbReference type="EMBL" id="CM055102">
    <property type="protein sequence ID" value="KAJ7539021.1"/>
    <property type="molecule type" value="Genomic_DNA"/>
</dbReference>
<reference evidence="2" key="1">
    <citation type="journal article" date="2024" name="Proc. Natl. Acad. Sci. U.S.A.">
        <title>Extraordinary preservation of gene collinearity over three hundred million years revealed in homosporous lycophytes.</title>
        <authorList>
            <person name="Li C."/>
            <person name="Wickell D."/>
            <person name="Kuo L.Y."/>
            <person name="Chen X."/>
            <person name="Nie B."/>
            <person name="Liao X."/>
            <person name="Peng D."/>
            <person name="Ji J."/>
            <person name="Jenkins J."/>
            <person name="Williams M."/>
            <person name="Shu S."/>
            <person name="Plott C."/>
            <person name="Barry K."/>
            <person name="Rajasekar S."/>
            <person name="Grimwood J."/>
            <person name="Han X."/>
            <person name="Sun S."/>
            <person name="Hou Z."/>
            <person name="He W."/>
            <person name="Dai G."/>
            <person name="Sun C."/>
            <person name="Schmutz J."/>
            <person name="Leebens-Mack J.H."/>
            <person name="Li F.W."/>
            <person name="Wang L."/>
        </authorList>
    </citation>
    <scope>NUCLEOTIDE SEQUENCE [LARGE SCALE GENOMIC DNA]</scope>
    <source>
        <strain evidence="2">cv. PW_Plant_1</strain>
    </source>
</reference>
<evidence type="ECO:0000313" key="1">
    <source>
        <dbReference type="EMBL" id="KAJ7539021.1"/>
    </source>
</evidence>